<proteinExistence type="predicted"/>
<dbReference type="HOGENOM" id="CLU_633210_0_0_1"/>
<keyword evidence="3" id="KW-1185">Reference proteome</keyword>
<evidence type="ECO:0000256" key="1">
    <source>
        <dbReference type="SAM" id="MobiDB-lite"/>
    </source>
</evidence>
<feature type="region of interest" description="Disordered" evidence="1">
    <location>
        <begin position="168"/>
        <end position="248"/>
    </location>
</feature>
<name>A0A067P395_9AGAM</name>
<dbReference type="AlphaFoldDB" id="A0A067P395"/>
<dbReference type="OrthoDB" id="3067694at2759"/>
<gene>
    <name evidence="2" type="ORF">JAAARDRAFT_200880</name>
</gene>
<feature type="compositionally biased region" description="Acidic residues" evidence="1">
    <location>
        <begin position="60"/>
        <end position="74"/>
    </location>
</feature>
<feature type="compositionally biased region" description="Basic residues" evidence="1">
    <location>
        <begin position="171"/>
        <end position="184"/>
    </location>
</feature>
<accession>A0A067P395</accession>
<dbReference type="EMBL" id="KL197786">
    <property type="protein sequence ID" value="KDQ49393.1"/>
    <property type="molecule type" value="Genomic_DNA"/>
</dbReference>
<evidence type="ECO:0000313" key="3">
    <source>
        <dbReference type="Proteomes" id="UP000027265"/>
    </source>
</evidence>
<feature type="compositionally biased region" description="Acidic residues" evidence="1">
    <location>
        <begin position="25"/>
        <end position="51"/>
    </location>
</feature>
<feature type="region of interest" description="Disordered" evidence="1">
    <location>
        <begin position="1"/>
        <end position="137"/>
    </location>
</feature>
<sequence length="433" mass="47643">MQSSPLNYLAFKKGSKSVKETVPTSDEEDNEDDVDDDDDSSKFIEEDEEGEDNKSYAQVEGDEDDDEDECDDDLSVAQTPNDDEEMLSEASVNRREALNKESSNKRKITHNKEPVKKSSSQKSVQKKPASRATLVVEISSGEEPLVIKSMGNQHAHVEIIIDEEDVIKKATSSKHKHSQNKSPRKAMATPCTPIRKRDQLSDADDDKSKMTKKPQFHNVDESGGTSQGASKGTTRLRSPVVLSRKQGNRSKACEVTQVEDADDYLKDSYSGLPPLTALAVRTSTSGSDEKMVSLKDWETDGADMDYIVKTILTKKLGDGFINPSQVNPADFVVNHISKTPYLGKRSGSVVECMIVGEVLLSNISTPRSMLGNQDGKEYKLIQIMAVPVEYEQCIAFIGEVFNFKSIIIPMWNGGLELKTVPSPKGGTPQSSPT</sequence>
<dbReference type="InParanoid" id="A0A067P395"/>
<feature type="compositionally biased region" description="Polar residues" evidence="1">
    <location>
        <begin position="223"/>
        <end position="236"/>
    </location>
</feature>
<feature type="compositionally biased region" description="Basic and acidic residues" evidence="1">
    <location>
        <begin position="92"/>
        <end position="116"/>
    </location>
</feature>
<protein>
    <submittedName>
        <fullName evidence="2">Uncharacterized protein</fullName>
    </submittedName>
</protein>
<reference evidence="3" key="1">
    <citation type="journal article" date="2014" name="Proc. Natl. Acad. Sci. U.S.A.">
        <title>Extensive sampling of basidiomycete genomes demonstrates inadequacy of the white-rot/brown-rot paradigm for wood decay fungi.</title>
        <authorList>
            <person name="Riley R."/>
            <person name="Salamov A.A."/>
            <person name="Brown D.W."/>
            <person name="Nagy L.G."/>
            <person name="Floudas D."/>
            <person name="Held B.W."/>
            <person name="Levasseur A."/>
            <person name="Lombard V."/>
            <person name="Morin E."/>
            <person name="Otillar R."/>
            <person name="Lindquist E.A."/>
            <person name="Sun H."/>
            <person name="LaButti K.M."/>
            <person name="Schmutz J."/>
            <person name="Jabbour D."/>
            <person name="Luo H."/>
            <person name="Baker S.E."/>
            <person name="Pisabarro A.G."/>
            <person name="Walton J.D."/>
            <person name="Blanchette R.A."/>
            <person name="Henrissat B."/>
            <person name="Martin F."/>
            <person name="Cullen D."/>
            <person name="Hibbett D.S."/>
            <person name="Grigoriev I.V."/>
        </authorList>
    </citation>
    <scope>NUCLEOTIDE SEQUENCE [LARGE SCALE GENOMIC DNA]</scope>
    <source>
        <strain evidence="3">MUCL 33604</strain>
    </source>
</reference>
<organism evidence="2 3">
    <name type="scientific">Jaapia argillacea MUCL 33604</name>
    <dbReference type="NCBI Taxonomy" id="933084"/>
    <lineage>
        <taxon>Eukaryota</taxon>
        <taxon>Fungi</taxon>
        <taxon>Dikarya</taxon>
        <taxon>Basidiomycota</taxon>
        <taxon>Agaricomycotina</taxon>
        <taxon>Agaricomycetes</taxon>
        <taxon>Agaricomycetidae</taxon>
        <taxon>Jaapiales</taxon>
        <taxon>Jaapiaceae</taxon>
        <taxon>Jaapia</taxon>
    </lineage>
</organism>
<dbReference type="Proteomes" id="UP000027265">
    <property type="component" value="Unassembled WGS sequence"/>
</dbReference>
<evidence type="ECO:0000313" key="2">
    <source>
        <dbReference type="EMBL" id="KDQ49393.1"/>
    </source>
</evidence>